<reference evidence="6 7" key="1">
    <citation type="journal article" date="2023" name="PLoS ONE">
        <title>Complete genome assembly of Hawai'i environmental nontuberculous mycobacteria reveals unexpected co-isolation with methylobacteria.</title>
        <authorList>
            <person name="Hendrix J."/>
            <person name="Epperson L.E."/>
            <person name="Tong E.I."/>
            <person name="Chan Y.L."/>
            <person name="Hasan N.A."/>
            <person name="Dawrs S.N."/>
            <person name="Norton G.J."/>
            <person name="Virdi R."/>
            <person name="Crooks J.L."/>
            <person name="Chan E.D."/>
            <person name="Honda J.R."/>
            <person name="Strong M."/>
        </authorList>
    </citation>
    <scope>NUCLEOTIDE SEQUENCE [LARGE SCALE GENOMIC DNA]</scope>
    <source>
        <strain evidence="6 7">NJH_HI01</strain>
    </source>
</reference>
<evidence type="ECO:0000259" key="5">
    <source>
        <dbReference type="PROSITE" id="PS51891"/>
    </source>
</evidence>
<comment type="similarity">
    <text evidence="1">Belongs to the Gfa family.</text>
</comment>
<dbReference type="Pfam" id="PF04828">
    <property type="entry name" value="GFA"/>
    <property type="match status" value="1"/>
</dbReference>
<proteinExistence type="inferred from homology"/>
<keyword evidence="4" id="KW-0456">Lyase</keyword>
<name>A0ABU9ZGF7_9HYPH</name>
<dbReference type="Gene3D" id="3.90.1590.10">
    <property type="entry name" value="glutathione-dependent formaldehyde- activating enzyme (gfa)"/>
    <property type="match status" value="1"/>
</dbReference>
<dbReference type="RefSeq" id="WP_281435672.1">
    <property type="nucleotide sequence ID" value="NZ_JACWCW010000110.1"/>
</dbReference>
<keyword evidence="7" id="KW-1185">Reference proteome</keyword>
<evidence type="ECO:0000313" key="7">
    <source>
        <dbReference type="Proteomes" id="UP001404845"/>
    </source>
</evidence>
<keyword evidence="2" id="KW-0479">Metal-binding</keyword>
<dbReference type="InterPro" id="IPR011057">
    <property type="entry name" value="Mss4-like_sf"/>
</dbReference>
<dbReference type="PROSITE" id="PS51891">
    <property type="entry name" value="CENP_V_GFA"/>
    <property type="match status" value="1"/>
</dbReference>
<comment type="caution">
    <text evidence="6">The sequence shown here is derived from an EMBL/GenBank/DDBJ whole genome shotgun (WGS) entry which is preliminary data.</text>
</comment>
<accession>A0ABU9ZGF7</accession>
<evidence type="ECO:0000256" key="2">
    <source>
        <dbReference type="ARBA" id="ARBA00022723"/>
    </source>
</evidence>
<keyword evidence="3" id="KW-0862">Zinc</keyword>
<dbReference type="PANTHER" id="PTHR33337:SF40">
    <property type="entry name" value="CENP-V_GFA DOMAIN-CONTAINING PROTEIN-RELATED"/>
    <property type="match status" value="1"/>
</dbReference>
<dbReference type="PANTHER" id="PTHR33337">
    <property type="entry name" value="GFA DOMAIN-CONTAINING PROTEIN"/>
    <property type="match status" value="1"/>
</dbReference>
<feature type="domain" description="CENP-V/GFA" evidence="5">
    <location>
        <begin position="2"/>
        <end position="116"/>
    </location>
</feature>
<dbReference type="Proteomes" id="UP001404845">
    <property type="component" value="Unassembled WGS sequence"/>
</dbReference>
<evidence type="ECO:0000256" key="4">
    <source>
        <dbReference type="ARBA" id="ARBA00023239"/>
    </source>
</evidence>
<dbReference type="InterPro" id="IPR006913">
    <property type="entry name" value="CENP-V/GFA"/>
</dbReference>
<protein>
    <submittedName>
        <fullName evidence="6">GFA family protein</fullName>
    </submittedName>
</protein>
<evidence type="ECO:0000313" key="6">
    <source>
        <dbReference type="EMBL" id="MEN3230478.1"/>
    </source>
</evidence>
<dbReference type="EMBL" id="JAQYXL010000001">
    <property type="protein sequence ID" value="MEN3230478.1"/>
    <property type="molecule type" value="Genomic_DNA"/>
</dbReference>
<gene>
    <name evidence="6" type="ORF">PUR21_23115</name>
</gene>
<evidence type="ECO:0000256" key="3">
    <source>
        <dbReference type="ARBA" id="ARBA00022833"/>
    </source>
</evidence>
<dbReference type="SUPFAM" id="SSF51316">
    <property type="entry name" value="Mss4-like"/>
    <property type="match status" value="1"/>
</dbReference>
<sequence length="127" mass="13823">MRAGGCLCGGVRFETKGKLNPPIACHCSQCARTSGNFAVMSSCHSEDLTLTSAETLAWFQSSENVQRGFCQRCGGNIFWKMQSGSETYVAAGTLDQPTGLKLAGHIFVGSKSDFYELTDDLPQKQEW</sequence>
<evidence type="ECO:0000256" key="1">
    <source>
        <dbReference type="ARBA" id="ARBA00005495"/>
    </source>
</evidence>
<organism evidence="6 7">
    <name type="scientific">Methylorubrum rhodesianum</name>
    <dbReference type="NCBI Taxonomy" id="29427"/>
    <lineage>
        <taxon>Bacteria</taxon>
        <taxon>Pseudomonadati</taxon>
        <taxon>Pseudomonadota</taxon>
        <taxon>Alphaproteobacteria</taxon>
        <taxon>Hyphomicrobiales</taxon>
        <taxon>Methylobacteriaceae</taxon>
        <taxon>Methylorubrum</taxon>
    </lineage>
</organism>